<dbReference type="AlphaFoldDB" id="A0A6A3NL66"/>
<dbReference type="OrthoDB" id="145967at2759"/>
<dbReference type="EMBL" id="QXFV01000422">
    <property type="protein sequence ID" value="KAE9038018.1"/>
    <property type="molecule type" value="Genomic_DNA"/>
</dbReference>
<name>A0A6A3NL66_9STRA</name>
<evidence type="ECO:0000313" key="4">
    <source>
        <dbReference type="Proteomes" id="UP000429607"/>
    </source>
</evidence>
<evidence type="ECO:0000313" key="2">
    <source>
        <dbReference type="EMBL" id="KAE9038018.1"/>
    </source>
</evidence>
<feature type="region of interest" description="Disordered" evidence="1">
    <location>
        <begin position="1"/>
        <end position="44"/>
    </location>
</feature>
<proteinExistence type="predicted"/>
<gene>
    <name evidence="2" type="ORF">PR001_g8144</name>
    <name evidence="3" type="ORF">PR002_g1742</name>
</gene>
<feature type="compositionally biased region" description="Low complexity" evidence="1">
    <location>
        <begin position="35"/>
        <end position="44"/>
    </location>
</feature>
<feature type="compositionally biased region" description="Polar residues" evidence="1">
    <location>
        <begin position="11"/>
        <end position="21"/>
    </location>
</feature>
<sequence>MNPLTPRQRHASISQRISGRSNRVGVATSAPPPSLLNADNSSDAASDDEVYFIARWERFGAAAAEIEQDDNEFELKRIWAKRRINSVTLCLIQVKATTTSPGGLRIFSIPERQYRTPFGTT</sequence>
<dbReference type="EMBL" id="QXFU01000053">
    <property type="protein sequence ID" value="KAE9046283.1"/>
    <property type="molecule type" value="Genomic_DNA"/>
</dbReference>
<comment type="caution">
    <text evidence="3">The sequence shown here is derived from an EMBL/GenBank/DDBJ whole genome shotgun (WGS) entry which is preliminary data.</text>
</comment>
<dbReference type="Proteomes" id="UP000429607">
    <property type="component" value="Unassembled WGS sequence"/>
</dbReference>
<reference evidence="4 5" key="1">
    <citation type="submission" date="2018-09" db="EMBL/GenBank/DDBJ databases">
        <title>Genomic investigation of the strawberry pathogen Phytophthora fragariae indicates pathogenicity is determined by transcriptional variation in three key races.</title>
        <authorList>
            <person name="Adams T.M."/>
            <person name="Armitage A.D."/>
            <person name="Sobczyk M.K."/>
            <person name="Bates H.J."/>
            <person name="Dunwell J.M."/>
            <person name="Nellist C.F."/>
            <person name="Harrison R.J."/>
        </authorList>
    </citation>
    <scope>NUCLEOTIDE SEQUENCE [LARGE SCALE GENOMIC DNA]</scope>
    <source>
        <strain evidence="2 4">SCRP249</strain>
        <strain evidence="3 5">SCRP324</strain>
    </source>
</reference>
<accession>A0A6A3NL66</accession>
<evidence type="ECO:0000313" key="5">
    <source>
        <dbReference type="Proteomes" id="UP000435112"/>
    </source>
</evidence>
<dbReference type="Proteomes" id="UP000435112">
    <property type="component" value="Unassembled WGS sequence"/>
</dbReference>
<evidence type="ECO:0000313" key="3">
    <source>
        <dbReference type="EMBL" id="KAE9046283.1"/>
    </source>
</evidence>
<evidence type="ECO:0000256" key="1">
    <source>
        <dbReference type="SAM" id="MobiDB-lite"/>
    </source>
</evidence>
<organism evidence="3 5">
    <name type="scientific">Phytophthora rubi</name>
    <dbReference type="NCBI Taxonomy" id="129364"/>
    <lineage>
        <taxon>Eukaryota</taxon>
        <taxon>Sar</taxon>
        <taxon>Stramenopiles</taxon>
        <taxon>Oomycota</taxon>
        <taxon>Peronosporomycetes</taxon>
        <taxon>Peronosporales</taxon>
        <taxon>Peronosporaceae</taxon>
        <taxon>Phytophthora</taxon>
    </lineage>
</organism>
<protein>
    <submittedName>
        <fullName evidence="3">Uncharacterized protein</fullName>
    </submittedName>
</protein>